<dbReference type="Gene3D" id="6.10.140.2160">
    <property type="match status" value="1"/>
</dbReference>
<keyword evidence="2" id="KW-0231">Viral genome packaging</keyword>
<dbReference type="PANTHER" id="PTHR41328">
    <property type="entry name" value="TERMINASE SMALL SUBUNIT-RELATED"/>
    <property type="match status" value="1"/>
</dbReference>
<organism evidence="3">
    <name type="scientific">Siphoviridae sp. ctub511</name>
    <dbReference type="NCBI Taxonomy" id="2825714"/>
    <lineage>
        <taxon>Viruses</taxon>
        <taxon>Duplodnaviria</taxon>
        <taxon>Heunggongvirae</taxon>
        <taxon>Uroviricota</taxon>
        <taxon>Caudoviricetes</taxon>
    </lineage>
</organism>
<name>A0A8S5U0X2_9CAUD</name>
<dbReference type="InterPro" id="IPR005335">
    <property type="entry name" value="Terminase_ssu"/>
</dbReference>
<evidence type="ECO:0000256" key="2">
    <source>
        <dbReference type="ARBA" id="ARBA00023219"/>
    </source>
</evidence>
<evidence type="ECO:0000256" key="1">
    <source>
        <dbReference type="ARBA" id="ARBA00022612"/>
    </source>
</evidence>
<reference evidence="3" key="1">
    <citation type="journal article" date="2021" name="Proc. Natl. Acad. Sci. U.S.A.">
        <title>A Catalog of Tens of Thousands of Viruses from Human Metagenomes Reveals Hidden Associations with Chronic Diseases.</title>
        <authorList>
            <person name="Tisza M.J."/>
            <person name="Buck C.B."/>
        </authorList>
    </citation>
    <scope>NUCLEOTIDE SEQUENCE</scope>
    <source>
        <strain evidence="3">Ctub511</strain>
    </source>
</reference>
<keyword evidence="1" id="KW-1188">Viral release from host cell</keyword>
<dbReference type="InterPro" id="IPR038713">
    <property type="entry name" value="Terminase_Gp1_N_sf"/>
</dbReference>
<dbReference type="GO" id="GO:0051276">
    <property type="term" value="P:chromosome organization"/>
    <property type="evidence" value="ECO:0007669"/>
    <property type="project" value="InterPro"/>
</dbReference>
<dbReference type="InterPro" id="IPR052404">
    <property type="entry name" value="SPP1-like_terminase"/>
</dbReference>
<dbReference type="Pfam" id="PF03592">
    <property type="entry name" value="Terminase_2"/>
    <property type="match status" value="1"/>
</dbReference>
<dbReference type="EMBL" id="BK015978">
    <property type="protein sequence ID" value="DAF88099.1"/>
    <property type="molecule type" value="Genomic_DNA"/>
</dbReference>
<dbReference type="PANTHER" id="PTHR41328:SF2">
    <property type="entry name" value="TERMINASE SMALL SUBUNIT"/>
    <property type="match status" value="1"/>
</dbReference>
<protein>
    <submittedName>
        <fullName evidence="3">Terminase small subunit</fullName>
    </submittedName>
</protein>
<sequence length="148" mass="16173">MYLKLTIKQQRFADGYIISGNATDAAIKAGYSQKTARSVGAENLTKPYIKTYIDERLEAINSAKIADQTEVLQYLTAVMRGETAATEVVVEGEGDGVSCARLIDKPPNEKERIKAAELLGKRYGAFTDKVSVDGNIAVEFVGYDDVEE</sequence>
<accession>A0A8S5U0X2</accession>
<evidence type="ECO:0000313" key="3">
    <source>
        <dbReference type="EMBL" id="DAF88099.1"/>
    </source>
</evidence>
<proteinExistence type="predicted"/>
<dbReference type="Gene3D" id="1.10.10.1400">
    <property type="entry name" value="Terminase, small subunit, N-terminal DNA-binding domain, HTH motif"/>
    <property type="match status" value="1"/>
</dbReference>